<gene>
    <name evidence="15" type="primary">pip</name>
    <name evidence="15" type="ORF">EP867_17255</name>
</gene>
<evidence type="ECO:0000259" key="14">
    <source>
        <dbReference type="Pfam" id="PF00561"/>
    </source>
</evidence>
<keyword evidence="7 11" id="KW-0963">Cytoplasm</keyword>
<dbReference type="PANTHER" id="PTHR43722:SF1">
    <property type="entry name" value="PROLINE IMINOPEPTIDASE"/>
    <property type="match status" value="1"/>
</dbReference>
<feature type="active site" description="Nucleophile" evidence="12">
    <location>
        <position position="105"/>
    </location>
</feature>
<dbReference type="NCBIfam" id="TIGR01249">
    <property type="entry name" value="pro_imino_pep_1"/>
    <property type="match status" value="1"/>
</dbReference>
<dbReference type="PRINTS" id="PR00793">
    <property type="entry name" value="PROAMNOPTASE"/>
</dbReference>
<evidence type="ECO:0000256" key="10">
    <source>
        <dbReference type="ARBA" id="ARBA00029605"/>
    </source>
</evidence>
<evidence type="ECO:0000256" key="11">
    <source>
        <dbReference type="PIRNR" id="PIRNR006431"/>
    </source>
</evidence>
<dbReference type="Proteomes" id="UP000287168">
    <property type="component" value="Unassembled WGS sequence"/>
</dbReference>
<evidence type="ECO:0000256" key="6">
    <source>
        <dbReference type="ARBA" id="ARBA00022438"/>
    </source>
</evidence>
<sequence>MTQAECETLRLSRDSGHELHIERHGRRGGVPTVILHGGPGAGLVRSALNTLDPERHDVVLFDQRGCGKSTPLASLEANTTAHLISDLEAIRELMGFERWFVIGGSWGSTLALAYAQACPERVSALRLHGIFLAGAQDVDWWFHGVRHVFPDHWEVFAGHVSPEERDDLPAAYFRRLTSEEPGVAERAAWHLRNFSARTQTFEPDEAHIANLLSSPEKYLPVARLFTAYCLNRAFLPEGALLAGVDRIRHIPAEIVQARYDMTTPVRSAWELHKAWPEAGFQIVTLSNHTSTPEMVAALRDATTRLADQISEVPHD</sequence>
<evidence type="ECO:0000313" key="16">
    <source>
        <dbReference type="Proteomes" id="UP000287168"/>
    </source>
</evidence>
<evidence type="ECO:0000256" key="9">
    <source>
        <dbReference type="ARBA" id="ARBA00022801"/>
    </source>
</evidence>
<keyword evidence="16" id="KW-1185">Reference proteome</keyword>
<keyword evidence="8 11" id="KW-0645">Protease</keyword>
<dbReference type="InterPro" id="IPR002410">
    <property type="entry name" value="Peptidase_S33"/>
</dbReference>
<evidence type="ECO:0000256" key="5">
    <source>
        <dbReference type="ARBA" id="ARBA00021843"/>
    </source>
</evidence>
<dbReference type="PANTHER" id="PTHR43722">
    <property type="entry name" value="PROLINE IMINOPEPTIDASE"/>
    <property type="match status" value="1"/>
</dbReference>
<evidence type="ECO:0000256" key="8">
    <source>
        <dbReference type="ARBA" id="ARBA00022670"/>
    </source>
</evidence>
<feature type="domain" description="AB hydrolase-1" evidence="14">
    <location>
        <begin position="33"/>
        <end position="280"/>
    </location>
</feature>
<proteinExistence type="inferred from homology"/>
<evidence type="ECO:0000256" key="1">
    <source>
        <dbReference type="ARBA" id="ARBA00001585"/>
    </source>
</evidence>
<name>A0A3S3Y4W6_9RHOB</name>
<evidence type="ECO:0000256" key="3">
    <source>
        <dbReference type="ARBA" id="ARBA00010088"/>
    </source>
</evidence>
<dbReference type="Gene3D" id="3.40.50.1820">
    <property type="entry name" value="alpha/beta hydrolase"/>
    <property type="match status" value="1"/>
</dbReference>
<dbReference type="AlphaFoldDB" id="A0A3S3Y4W6"/>
<evidence type="ECO:0000256" key="12">
    <source>
        <dbReference type="PIRSR" id="PIRSR006431-1"/>
    </source>
</evidence>
<feature type="active site" evidence="12">
    <location>
        <position position="260"/>
    </location>
</feature>
<organism evidence="15 16">
    <name type="scientific">Falsigemmobacter intermedius</name>
    <dbReference type="NCBI Taxonomy" id="1553448"/>
    <lineage>
        <taxon>Bacteria</taxon>
        <taxon>Pseudomonadati</taxon>
        <taxon>Pseudomonadota</taxon>
        <taxon>Alphaproteobacteria</taxon>
        <taxon>Rhodobacterales</taxon>
        <taxon>Paracoccaceae</taxon>
        <taxon>Falsigemmobacter</taxon>
    </lineage>
</organism>
<dbReference type="GO" id="GO:0006508">
    <property type="term" value="P:proteolysis"/>
    <property type="evidence" value="ECO:0007669"/>
    <property type="project" value="UniProtKB-KW"/>
</dbReference>
<feature type="active site" description="Proton donor" evidence="12">
    <location>
        <position position="288"/>
    </location>
</feature>
<dbReference type="InterPro" id="IPR005944">
    <property type="entry name" value="Pro_iminopeptidase"/>
</dbReference>
<dbReference type="OrthoDB" id="9796770at2"/>
<protein>
    <recommendedName>
        <fullName evidence="5 11">Proline iminopeptidase</fullName>
        <shortName evidence="11">PIP</shortName>
        <ecNumber evidence="4 11">3.4.11.5</ecNumber>
    </recommendedName>
    <alternativeName>
        <fullName evidence="10 11">Prolyl aminopeptidase</fullName>
    </alternativeName>
</protein>
<comment type="subcellular location">
    <subcellularLocation>
        <location evidence="2 11">Cytoplasm</location>
    </subcellularLocation>
</comment>
<comment type="caution">
    <text evidence="15">The sequence shown here is derived from an EMBL/GenBank/DDBJ whole genome shotgun (WGS) entry which is preliminary data.</text>
</comment>
<dbReference type="PIRSF" id="PIRSF006431">
    <property type="entry name" value="Pept_S33"/>
    <property type="match status" value="1"/>
</dbReference>
<evidence type="ECO:0000256" key="2">
    <source>
        <dbReference type="ARBA" id="ARBA00004496"/>
    </source>
</evidence>
<accession>A0A3S3Y4W6</accession>
<dbReference type="RefSeq" id="WP_128490708.1">
    <property type="nucleotide sequence ID" value="NZ_JBHLXB010000040.1"/>
</dbReference>
<dbReference type="SUPFAM" id="SSF53474">
    <property type="entry name" value="alpha/beta-Hydrolases"/>
    <property type="match status" value="1"/>
</dbReference>
<dbReference type="InterPro" id="IPR000073">
    <property type="entry name" value="AB_hydrolase_1"/>
</dbReference>
<dbReference type="Pfam" id="PF00561">
    <property type="entry name" value="Abhydrolase_1"/>
    <property type="match status" value="1"/>
</dbReference>
<keyword evidence="6 11" id="KW-0031">Aminopeptidase</keyword>
<evidence type="ECO:0000313" key="15">
    <source>
        <dbReference type="EMBL" id="RWY37363.1"/>
    </source>
</evidence>
<reference evidence="15 16" key="1">
    <citation type="journal article" date="2015" name="Int. J. Syst. Evol. Microbiol.">
        <title>Gemmobacter intermedius sp. nov., isolated from a white stork (Ciconia ciconia).</title>
        <authorList>
            <person name="Kampfer P."/>
            <person name="Jerzak L."/>
            <person name="Wilharm G."/>
            <person name="Golke J."/>
            <person name="Busse H.J."/>
            <person name="Glaeser S.P."/>
        </authorList>
    </citation>
    <scope>NUCLEOTIDE SEQUENCE [LARGE SCALE GENOMIC DNA]</scope>
    <source>
        <strain evidence="15 16">119/4</strain>
    </source>
</reference>
<keyword evidence="9 11" id="KW-0378">Hydrolase</keyword>
<dbReference type="EMBL" id="SBLC01000048">
    <property type="protein sequence ID" value="RWY37363.1"/>
    <property type="molecule type" value="Genomic_DNA"/>
</dbReference>
<dbReference type="EC" id="3.4.11.5" evidence="4 11"/>
<comment type="similarity">
    <text evidence="3 11 13">Belongs to the peptidase S33 family.</text>
</comment>
<evidence type="ECO:0000256" key="4">
    <source>
        <dbReference type="ARBA" id="ARBA00012568"/>
    </source>
</evidence>
<dbReference type="InterPro" id="IPR029058">
    <property type="entry name" value="AB_hydrolase_fold"/>
</dbReference>
<evidence type="ECO:0000256" key="13">
    <source>
        <dbReference type="RuleBase" id="RU003421"/>
    </source>
</evidence>
<dbReference type="GO" id="GO:0005737">
    <property type="term" value="C:cytoplasm"/>
    <property type="evidence" value="ECO:0007669"/>
    <property type="project" value="UniProtKB-SubCell"/>
</dbReference>
<dbReference type="GO" id="GO:0004177">
    <property type="term" value="F:aminopeptidase activity"/>
    <property type="evidence" value="ECO:0007669"/>
    <property type="project" value="UniProtKB-UniRule"/>
</dbReference>
<evidence type="ECO:0000256" key="7">
    <source>
        <dbReference type="ARBA" id="ARBA00022490"/>
    </source>
</evidence>
<comment type="catalytic activity">
    <reaction evidence="1 11 13">
        <text>Release of N-terminal proline from a peptide.</text>
        <dbReference type="EC" id="3.4.11.5"/>
    </reaction>
</comment>